<proteinExistence type="predicted"/>
<keyword evidence="2" id="KW-1185">Reference proteome</keyword>
<dbReference type="HOGENOM" id="CLU_3087733_0_0_1"/>
<dbReference type="VEuPathDB" id="FungiDB:MELLADRAFT_85041"/>
<dbReference type="EMBL" id="GL883101">
    <property type="protein sequence ID" value="EGG08234.1"/>
    <property type="molecule type" value="Genomic_DNA"/>
</dbReference>
<dbReference type="InParanoid" id="F4RH99"/>
<dbReference type="GeneID" id="18933703"/>
<dbReference type="AlphaFoldDB" id="F4RH99"/>
<organism evidence="2">
    <name type="scientific">Melampsora larici-populina (strain 98AG31 / pathotype 3-4-7)</name>
    <name type="common">Poplar leaf rust fungus</name>
    <dbReference type="NCBI Taxonomy" id="747676"/>
    <lineage>
        <taxon>Eukaryota</taxon>
        <taxon>Fungi</taxon>
        <taxon>Dikarya</taxon>
        <taxon>Basidiomycota</taxon>
        <taxon>Pucciniomycotina</taxon>
        <taxon>Pucciniomycetes</taxon>
        <taxon>Pucciniales</taxon>
        <taxon>Melampsoraceae</taxon>
        <taxon>Melampsora</taxon>
    </lineage>
</organism>
<dbReference type="RefSeq" id="XP_007408432.1">
    <property type="nucleotide sequence ID" value="XM_007408370.1"/>
</dbReference>
<dbReference type="Proteomes" id="UP000001072">
    <property type="component" value="Unassembled WGS sequence"/>
</dbReference>
<evidence type="ECO:0000313" key="2">
    <source>
        <dbReference type="Proteomes" id="UP000001072"/>
    </source>
</evidence>
<gene>
    <name evidence="1" type="ORF">MELLADRAFT_85041</name>
</gene>
<dbReference type="KEGG" id="mlr:MELLADRAFT_85041"/>
<name>F4RH99_MELLP</name>
<reference evidence="2" key="1">
    <citation type="journal article" date="2011" name="Proc. Natl. Acad. Sci. U.S.A.">
        <title>Obligate biotrophy features unraveled by the genomic analysis of rust fungi.</title>
        <authorList>
            <person name="Duplessis S."/>
            <person name="Cuomo C.A."/>
            <person name="Lin Y.-C."/>
            <person name="Aerts A."/>
            <person name="Tisserant E."/>
            <person name="Veneault-Fourrey C."/>
            <person name="Joly D.L."/>
            <person name="Hacquard S."/>
            <person name="Amselem J."/>
            <person name="Cantarel B.L."/>
            <person name="Chiu R."/>
            <person name="Coutinho P.M."/>
            <person name="Feau N."/>
            <person name="Field M."/>
            <person name="Frey P."/>
            <person name="Gelhaye E."/>
            <person name="Goldberg J."/>
            <person name="Grabherr M.G."/>
            <person name="Kodira C.D."/>
            <person name="Kohler A."/>
            <person name="Kuees U."/>
            <person name="Lindquist E.A."/>
            <person name="Lucas S.M."/>
            <person name="Mago R."/>
            <person name="Mauceli E."/>
            <person name="Morin E."/>
            <person name="Murat C."/>
            <person name="Pangilinan J.L."/>
            <person name="Park R."/>
            <person name="Pearson M."/>
            <person name="Quesneville H."/>
            <person name="Rouhier N."/>
            <person name="Sakthikumar S."/>
            <person name="Salamov A.A."/>
            <person name="Schmutz J."/>
            <person name="Selles B."/>
            <person name="Shapiro H."/>
            <person name="Tanguay P."/>
            <person name="Tuskan G.A."/>
            <person name="Henrissat B."/>
            <person name="Van de Peer Y."/>
            <person name="Rouze P."/>
            <person name="Ellis J.G."/>
            <person name="Dodds P.N."/>
            <person name="Schein J.E."/>
            <person name="Zhong S."/>
            <person name="Hamelin R.C."/>
            <person name="Grigoriev I.V."/>
            <person name="Szabo L.J."/>
            <person name="Martin F."/>
        </authorList>
    </citation>
    <scope>NUCLEOTIDE SEQUENCE [LARGE SCALE GENOMIC DNA]</scope>
    <source>
        <strain evidence="2">98AG31 / pathotype 3-4-7</strain>
    </source>
</reference>
<sequence>MMSNHDIHDFSSSLLHIICDRSRGDTLTKLVFAVVIHGFKPHQVPLMCLKVI</sequence>
<evidence type="ECO:0000313" key="1">
    <source>
        <dbReference type="EMBL" id="EGG08234.1"/>
    </source>
</evidence>
<accession>F4RH99</accession>
<protein>
    <submittedName>
        <fullName evidence="1">Uncharacterized protein</fullName>
    </submittedName>
</protein>